<evidence type="ECO:0000313" key="2">
    <source>
        <dbReference type="Proteomes" id="UP000077266"/>
    </source>
</evidence>
<evidence type="ECO:0000313" key="1">
    <source>
        <dbReference type="EMBL" id="KZV79586.1"/>
    </source>
</evidence>
<dbReference type="Proteomes" id="UP000077266">
    <property type="component" value="Unassembled WGS sequence"/>
</dbReference>
<accession>A0A165AZW3</accession>
<organism evidence="1 2">
    <name type="scientific">Exidia glandulosa HHB12029</name>
    <dbReference type="NCBI Taxonomy" id="1314781"/>
    <lineage>
        <taxon>Eukaryota</taxon>
        <taxon>Fungi</taxon>
        <taxon>Dikarya</taxon>
        <taxon>Basidiomycota</taxon>
        <taxon>Agaricomycotina</taxon>
        <taxon>Agaricomycetes</taxon>
        <taxon>Auriculariales</taxon>
        <taxon>Exidiaceae</taxon>
        <taxon>Exidia</taxon>
    </lineage>
</organism>
<dbReference type="EMBL" id="KV426592">
    <property type="protein sequence ID" value="KZV79586.1"/>
    <property type="molecule type" value="Genomic_DNA"/>
</dbReference>
<dbReference type="AlphaFoldDB" id="A0A165AZW3"/>
<protein>
    <submittedName>
        <fullName evidence="1">Uncharacterized protein</fullName>
    </submittedName>
</protein>
<proteinExistence type="predicted"/>
<gene>
    <name evidence="1" type="ORF">EXIGLDRAFT_463679</name>
</gene>
<keyword evidence="2" id="KW-1185">Reference proteome</keyword>
<dbReference type="InParanoid" id="A0A165AZW3"/>
<sequence>MPNGASSDEESLRNVGDDGETMILSTCCELDGLTEYVRRESGQWMRNGRLRPMELEHDARGPFIRSSRLQLAKPTVPLSNQITLTDCAPSQVVRRRGLTGGAVPPGQSMHSRPPRAAHISTVPGPFSFTPLGASGYFLPLSAQPQYGRGRGV</sequence>
<name>A0A165AZW3_EXIGL</name>
<reference evidence="1 2" key="1">
    <citation type="journal article" date="2016" name="Mol. Biol. Evol.">
        <title>Comparative Genomics of Early-Diverging Mushroom-Forming Fungi Provides Insights into the Origins of Lignocellulose Decay Capabilities.</title>
        <authorList>
            <person name="Nagy L.G."/>
            <person name="Riley R."/>
            <person name="Tritt A."/>
            <person name="Adam C."/>
            <person name="Daum C."/>
            <person name="Floudas D."/>
            <person name="Sun H."/>
            <person name="Yadav J.S."/>
            <person name="Pangilinan J."/>
            <person name="Larsson K.H."/>
            <person name="Matsuura K."/>
            <person name="Barry K."/>
            <person name="Labutti K."/>
            <person name="Kuo R."/>
            <person name="Ohm R.A."/>
            <person name="Bhattacharya S.S."/>
            <person name="Shirouzu T."/>
            <person name="Yoshinaga Y."/>
            <person name="Martin F.M."/>
            <person name="Grigoriev I.V."/>
            <person name="Hibbett D.S."/>
        </authorList>
    </citation>
    <scope>NUCLEOTIDE SEQUENCE [LARGE SCALE GENOMIC DNA]</scope>
    <source>
        <strain evidence="1 2">HHB12029</strain>
    </source>
</reference>